<protein>
    <submittedName>
        <fullName evidence="1">Alpha-D-ribose 1-methylphosphonate 5-triphosphate synthase subunit PhnH</fullName>
    </submittedName>
</protein>
<evidence type="ECO:0000313" key="2">
    <source>
        <dbReference type="Proteomes" id="UP000183812"/>
    </source>
</evidence>
<dbReference type="SUPFAM" id="SSF159709">
    <property type="entry name" value="PhnH-like"/>
    <property type="match status" value="1"/>
</dbReference>
<dbReference type="InterPro" id="IPR008772">
    <property type="entry name" value="Phosphonate_metab_PhnH"/>
</dbReference>
<dbReference type="EMBL" id="FNAY01000015">
    <property type="protein sequence ID" value="SDF68210.1"/>
    <property type="molecule type" value="Genomic_DNA"/>
</dbReference>
<evidence type="ECO:0000313" key="1">
    <source>
        <dbReference type="EMBL" id="SDF68210.1"/>
    </source>
</evidence>
<dbReference type="InterPro" id="IPR038058">
    <property type="entry name" value="PhnH-like_sp"/>
</dbReference>
<dbReference type="OrthoDB" id="9814509at2"/>
<dbReference type="RefSeq" id="WP_074554980.1">
    <property type="nucleotide sequence ID" value="NZ_CP119563.1"/>
</dbReference>
<reference evidence="1 2" key="1">
    <citation type="submission" date="2016-10" db="EMBL/GenBank/DDBJ databases">
        <authorList>
            <person name="de Groot N.N."/>
        </authorList>
    </citation>
    <scope>NUCLEOTIDE SEQUENCE [LARGE SCALE GENOMIC DNA]</scope>
    <source>
        <strain evidence="2">DSM 938 / 37b4</strain>
    </source>
</reference>
<dbReference type="Gene3D" id="3.40.50.11310">
    <property type="entry name" value="Bacterial phosphonate metabolism protein PhnH"/>
    <property type="match status" value="1"/>
</dbReference>
<dbReference type="Proteomes" id="UP000183812">
    <property type="component" value="Unassembled WGS sequence"/>
</dbReference>
<dbReference type="GO" id="GO:0019634">
    <property type="term" value="P:organic phosphonate metabolic process"/>
    <property type="evidence" value="ECO:0007669"/>
    <property type="project" value="InterPro"/>
</dbReference>
<dbReference type="NCBIfam" id="TIGR03292">
    <property type="entry name" value="PhnH_redo"/>
    <property type="match status" value="1"/>
</dbReference>
<gene>
    <name evidence="1" type="ORF">SAMN04244550_02641</name>
</gene>
<dbReference type="PIRSF" id="PIRSF020680">
    <property type="entry name" value="PhnH"/>
    <property type="match status" value="1"/>
</dbReference>
<proteinExistence type="predicted"/>
<dbReference type="Pfam" id="PF05845">
    <property type="entry name" value="PhnH"/>
    <property type="match status" value="1"/>
</dbReference>
<organism evidence="1 2">
    <name type="scientific">Rhodobacter capsulatus</name>
    <name type="common">Rhodopseudomonas capsulata</name>
    <dbReference type="NCBI Taxonomy" id="1061"/>
    <lineage>
        <taxon>Bacteria</taxon>
        <taxon>Pseudomonadati</taxon>
        <taxon>Pseudomonadota</taxon>
        <taxon>Alphaproteobacteria</taxon>
        <taxon>Rhodobacterales</taxon>
        <taxon>Rhodobacter group</taxon>
        <taxon>Rhodobacter</taxon>
    </lineage>
</organism>
<name>A0A1G7N4E7_RHOCA</name>
<sequence length="188" mass="19788">MQTQALSGGFADPARDAAHAFRACLQAMARPGRLFPAPGATPPAPLSPAAGALLLTLVDDTTPLFLAPGLDTPALRGWIAFHLAAPICAPEEAVFALGAWADLPLDRFRLGTPDYPDRSVTLIVEIDSLSPVTARLRGPGIATHQDARLPAVAPFVANRARYPLGFDCYFCAGESLSALPRSTFVEAL</sequence>
<dbReference type="AlphaFoldDB" id="A0A1G7N4E7"/>
<accession>A0A1G7N4E7</accession>